<dbReference type="SUPFAM" id="SSF56719">
    <property type="entry name" value="Type II DNA topoisomerase"/>
    <property type="match status" value="1"/>
</dbReference>
<dbReference type="EC" id="5.6.2.2" evidence="10"/>
<dbReference type="GeneID" id="4794494"/>
<keyword evidence="10" id="KW-0963">Cytoplasm</keyword>
<comment type="similarity">
    <text evidence="2 10">Belongs to the type II topoisomerase GyrB family.</text>
</comment>
<dbReference type="InterPro" id="IPR003594">
    <property type="entry name" value="HATPase_dom"/>
</dbReference>
<dbReference type="OrthoDB" id="358756at2157"/>
<reference evidence="12 13" key="1">
    <citation type="journal article" date="2009" name="Stand. Genomic Sci.">
        <title>Complete genome sequence of Methanocorpusculum labreanum type strain Z.</title>
        <authorList>
            <person name="Anderson I.J."/>
            <person name="Sieprawska-Lupa M."/>
            <person name="Goltsman E."/>
            <person name="Lapidus A."/>
            <person name="Copeland A."/>
            <person name="Glavina Del Rio T."/>
            <person name="Tice H."/>
            <person name="Dalin E."/>
            <person name="Barry K."/>
            <person name="Pitluck S."/>
            <person name="Hauser L."/>
            <person name="Land M."/>
            <person name="Lucas S."/>
            <person name="Richardson P."/>
            <person name="Whitman W.B."/>
            <person name="Kyrpides N.C."/>
        </authorList>
    </citation>
    <scope>NUCLEOTIDE SEQUENCE [LARGE SCALE GENOMIC DNA]</scope>
    <source>
        <strain evidence="13">ATCC 43576 / DSM 4855 / Z</strain>
    </source>
</reference>
<feature type="binding site" evidence="10">
    <location>
        <position position="517"/>
    </location>
    <ligand>
        <name>Mg(2+)</name>
        <dbReference type="ChEBI" id="CHEBI:18420"/>
        <label>2</label>
    </ligand>
</feature>
<dbReference type="GO" id="GO:0003677">
    <property type="term" value="F:DNA binding"/>
    <property type="evidence" value="ECO:0007669"/>
    <property type="project" value="UniProtKB-KW"/>
</dbReference>
<sequence length="651" mass="72953">MTDNYDASHITVLEGLTPVRERPAMYIGSTDTRGLHHLVYEVVDNSIDEALAGFCKHIVIIINPNGSVSVEDDGRGIPVDIMPKQNKSALEVVMTVLHAGGKFDKNTYQVSGGLHGVGVSVVNALSTRLTAEVYRDGNIYSMVFGKGVLLQPLTSRPETDEEYLLRQKRLDKEGQPKETTTGTRITFYPDGSIFETTEFDYDVLAHRFRELAYLNKGLEIHVEDHRTGDSDTFCYEGGLRQFVAHLNEGKELLHPEPIYVDKSDDVNKIEVEVALQYNDTYGEILYTYVNSVNTREGGTHLEGFRSALTRAINNIAHANKHLKEDVSVRGEDVREGLTAVISVKIANPQFEGQTKMRLGNSNVKGLVDSMMYQALTEFFEENPKVIAAIAKKSLDAANAREAARRAKELARRKTSLEMSGLPGKLADCSERDPAKSEIYIVEGDSAGGSAKQGRDRKFQAILPLRGKILNVEKALEHKALKNAEIQTLITAIGAGYGDKFDAERARYHHIVIMTDADVDGAHIRILLLTFFYRFMKPLVEMGYIYIAQPPLFRIAKGKQEKYVYTEEDMRLAIAEYGEKGISVQRYKGLGEMNAGQLWNTTMNPEFRILKQVRIEDASYANEIFEKLMGDDVMPRKDFIKRHAGEVKNLDI</sequence>
<keyword evidence="7 10" id="KW-0799">Topoisomerase</keyword>
<evidence type="ECO:0000256" key="7">
    <source>
        <dbReference type="ARBA" id="ARBA00023029"/>
    </source>
</evidence>
<evidence type="ECO:0000313" key="12">
    <source>
        <dbReference type="EMBL" id="ABN06588.1"/>
    </source>
</evidence>
<feature type="domain" description="Toprim" evidence="11">
    <location>
        <begin position="436"/>
        <end position="550"/>
    </location>
</feature>
<dbReference type="RefSeq" id="WP_011832789.1">
    <property type="nucleotide sequence ID" value="NC_008942.1"/>
</dbReference>
<dbReference type="CDD" id="cd03366">
    <property type="entry name" value="TOPRIM_TopoIIA_GyrB"/>
    <property type="match status" value="1"/>
</dbReference>
<keyword evidence="3 10" id="KW-0479">Metal-binding</keyword>
<feature type="binding site" evidence="10">
    <location>
        <position position="515"/>
    </location>
    <ligand>
        <name>Mg(2+)</name>
        <dbReference type="ChEBI" id="CHEBI:18420"/>
        <label>2</label>
    </ligand>
</feature>
<dbReference type="GO" id="GO:0034335">
    <property type="term" value="F:DNA negative supercoiling activity"/>
    <property type="evidence" value="ECO:0007669"/>
    <property type="project" value="UniProtKB-ARBA"/>
</dbReference>
<dbReference type="PROSITE" id="PS00177">
    <property type="entry name" value="TOPOISOMERASE_II"/>
    <property type="match status" value="1"/>
</dbReference>
<dbReference type="InterPro" id="IPR013759">
    <property type="entry name" value="Topo_IIA_B_C"/>
</dbReference>
<evidence type="ECO:0000256" key="8">
    <source>
        <dbReference type="ARBA" id="ARBA00023125"/>
    </source>
</evidence>
<keyword evidence="6 10" id="KW-0460">Magnesium</keyword>
<feature type="site" description="Interaction with DNA" evidence="10">
    <location>
        <position position="467"/>
    </location>
</feature>
<dbReference type="AlphaFoldDB" id="A2SQI2"/>
<dbReference type="FunFam" id="3.40.50.670:FF:000002">
    <property type="entry name" value="DNA gyrase subunit B"/>
    <property type="match status" value="1"/>
</dbReference>
<evidence type="ECO:0000256" key="3">
    <source>
        <dbReference type="ARBA" id="ARBA00022723"/>
    </source>
</evidence>
<evidence type="ECO:0000256" key="5">
    <source>
        <dbReference type="ARBA" id="ARBA00022840"/>
    </source>
</evidence>
<evidence type="ECO:0000256" key="10">
    <source>
        <dbReference type="HAMAP-Rule" id="MF_01898"/>
    </source>
</evidence>
<dbReference type="PANTHER" id="PTHR45866:SF1">
    <property type="entry name" value="DNA GYRASE SUBUNIT B, MITOCHONDRIAL"/>
    <property type="match status" value="1"/>
</dbReference>
<dbReference type="HOGENOM" id="CLU_006146_4_1_2"/>
<dbReference type="FunFam" id="3.30.230.10:FF:000005">
    <property type="entry name" value="DNA gyrase subunit B"/>
    <property type="match status" value="1"/>
</dbReference>
<evidence type="ECO:0000259" key="11">
    <source>
        <dbReference type="PROSITE" id="PS50880"/>
    </source>
</evidence>
<dbReference type="PANTHER" id="PTHR45866">
    <property type="entry name" value="DNA GYRASE/TOPOISOMERASE SUBUNIT B"/>
    <property type="match status" value="1"/>
</dbReference>
<dbReference type="Pfam" id="PF02518">
    <property type="entry name" value="HATPase_c"/>
    <property type="match status" value="1"/>
</dbReference>
<feature type="binding site" evidence="10">
    <location>
        <position position="442"/>
    </location>
    <ligand>
        <name>Mg(2+)</name>
        <dbReference type="ChEBI" id="CHEBI:18420"/>
        <label>1</label>
        <note>catalytic</note>
    </ligand>
</feature>
<evidence type="ECO:0000256" key="1">
    <source>
        <dbReference type="ARBA" id="ARBA00000185"/>
    </source>
</evidence>
<dbReference type="PRINTS" id="PR01159">
    <property type="entry name" value="DNAGYRASEB"/>
</dbReference>
<dbReference type="InterPro" id="IPR006171">
    <property type="entry name" value="TOPRIM_dom"/>
</dbReference>
<dbReference type="InterPro" id="IPR013760">
    <property type="entry name" value="Topo_IIA-like_dom_sf"/>
</dbReference>
<dbReference type="Gene3D" id="3.30.565.10">
    <property type="entry name" value="Histidine kinase-like ATPase, C-terminal domain"/>
    <property type="match status" value="1"/>
</dbReference>
<dbReference type="Gene3D" id="3.30.230.10">
    <property type="match status" value="1"/>
</dbReference>
<accession>A2SQI2</accession>
<evidence type="ECO:0000256" key="6">
    <source>
        <dbReference type="ARBA" id="ARBA00022842"/>
    </source>
</evidence>
<keyword evidence="5 10" id="KW-0067">ATP-binding</keyword>
<comment type="subcellular location">
    <subcellularLocation>
        <location evidence="10">Cytoplasm</location>
    </subcellularLocation>
</comment>
<keyword evidence="8" id="KW-0238">DNA-binding</keyword>
<dbReference type="InterPro" id="IPR001241">
    <property type="entry name" value="Topo_IIA"/>
</dbReference>
<dbReference type="InterPro" id="IPR036890">
    <property type="entry name" value="HATPase_C_sf"/>
</dbReference>
<protein>
    <recommendedName>
        <fullName evidence="10">DNA gyrase subunit B</fullName>
        <ecNumber evidence="10">5.6.2.2</ecNumber>
    </recommendedName>
</protein>
<dbReference type="GO" id="GO:0005524">
    <property type="term" value="F:ATP binding"/>
    <property type="evidence" value="ECO:0007669"/>
    <property type="project" value="UniProtKB-UniRule"/>
</dbReference>
<dbReference type="PROSITE" id="PS50880">
    <property type="entry name" value="TOPRIM"/>
    <property type="match status" value="1"/>
</dbReference>
<dbReference type="NCBIfam" id="NF004189">
    <property type="entry name" value="PRK05644.1"/>
    <property type="match status" value="1"/>
</dbReference>
<dbReference type="Pfam" id="PF01751">
    <property type="entry name" value="Toprim"/>
    <property type="match status" value="1"/>
</dbReference>
<dbReference type="InterPro" id="IPR034160">
    <property type="entry name" value="TOPRIM_GyrB"/>
</dbReference>
<dbReference type="EMBL" id="CP000559">
    <property type="protein sequence ID" value="ABN06588.1"/>
    <property type="molecule type" value="Genomic_DNA"/>
</dbReference>
<dbReference type="GO" id="GO:0046872">
    <property type="term" value="F:metal ion binding"/>
    <property type="evidence" value="ECO:0007669"/>
    <property type="project" value="UniProtKB-KW"/>
</dbReference>
<dbReference type="KEGG" id="mla:Mlab_0412"/>
<dbReference type="GO" id="GO:0006265">
    <property type="term" value="P:DNA topological change"/>
    <property type="evidence" value="ECO:0007669"/>
    <property type="project" value="UniProtKB-UniRule"/>
</dbReference>
<evidence type="ECO:0000256" key="9">
    <source>
        <dbReference type="ARBA" id="ARBA00023235"/>
    </source>
</evidence>
<dbReference type="InterPro" id="IPR000565">
    <property type="entry name" value="Topo_IIA_B"/>
</dbReference>
<dbReference type="CDD" id="cd16928">
    <property type="entry name" value="HATPase_GyrB-like"/>
    <property type="match status" value="1"/>
</dbReference>
<proteinExistence type="inferred from homology"/>
<keyword evidence="13" id="KW-1185">Reference proteome</keyword>
<dbReference type="InterPro" id="IPR020568">
    <property type="entry name" value="Ribosomal_Su5_D2-typ_SF"/>
</dbReference>
<comment type="subunit">
    <text evidence="10">Heterotetramer, composed of two GyrA and two GyrB chains. In the heterotetramer, GyrA contains the active site tyrosine that forms a transient covalent intermediate with DNA, while GyrB binds cofactors and catalyzes ATP hydrolysis.</text>
</comment>
<evidence type="ECO:0000313" key="13">
    <source>
        <dbReference type="Proteomes" id="UP000000365"/>
    </source>
</evidence>
<dbReference type="InterPro" id="IPR011557">
    <property type="entry name" value="GyrB"/>
</dbReference>
<dbReference type="SUPFAM" id="SSF55874">
    <property type="entry name" value="ATPase domain of HSP90 chaperone/DNA topoisomerase II/histidine kinase"/>
    <property type="match status" value="1"/>
</dbReference>
<evidence type="ECO:0000256" key="4">
    <source>
        <dbReference type="ARBA" id="ARBA00022741"/>
    </source>
</evidence>
<dbReference type="InterPro" id="IPR014721">
    <property type="entry name" value="Ribsml_uS5_D2-typ_fold_subgr"/>
</dbReference>
<keyword evidence="4 10" id="KW-0547">Nucleotide-binding</keyword>
<dbReference type="eggNOG" id="arCOG04371">
    <property type="taxonomic scope" value="Archaea"/>
</dbReference>
<dbReference type="NCBIfam" id="NF011501">
    <property type="entry name" value="PRK14939.1"/>
    <property type="match status" value="1"/>
</dbReference>
<organism evidence="12 13">
    <name type="scientific">Methanocorpusculum labreanum (strain ATCC 43576 / DSM 4855 / Z)</name>
    <dbReference type="NCBI Taxonomy" id="410358"/>
    <lineage>
        <taxon>Archaea</taxon>
        <taxon>Methanobacteriati</taxon>
        <taxon>Methanobacteriota</taxon>
        <taxon>Stenosarchaea group</taxon>
        <taxon>Methanomicrobia</taxon>
        <taxon>Methanomicrobiales</taxon>
        <taxon>Methanocorpusculaceae</taxon>
        <taxon>Methanocorpusculum</taxon>
    </lineage>
</organism>
<dbReference type="Pfam" id="PF00986">
    <property type="entry name" value="DNA_gyraseB_C"/>
    <property type="match status" value="1"/>
</dbReference>
<dbReference type="SUPFAM" id="SSF54211">
    <property type="entry name" value="Ribosomal protein S5 domain 2-like"/>
    <property type="match status" value="1"/>
</dbReference>
<dbReference type="Gene3D" id="3.40.50.670">
    <property type="match status" value="1"/>
</dbReference>
<gene>
    <name evidence="10" type="primary">gyrB</name>
    <name evidence="12" type="ordered locus">Mlab_0412</name>
</gene>
<dbReference type="PRINTS" id="PR00418">
    <property type="entry name" value="TPI2FAMILY"/>
</dbReference>
<dbReference type="GO" id="GO:0005737">
    <property type="term" value="C:cytoplasm"/>
    <property type="evidence" value="ECO:0007669"/>
    <property type="project" value="UniProtKB-SubCell"/>
</dbReference>
<dbReference type="FunFam" id="3.30.565.10:FF:000002">
    <property type="entry name" value="DNA gyrase subunit B"/>
    <property type="match status" value="1"/>
</dbReference>
<dbReference type="Proteomes" id="UP000000365">
    <property type="component" value="Chromosome"/>
</dbReference>
<comment type="function">
    <text evidence="10">A type II topoisomerase that negatively supercoils closed circular double-stranded (ds) DNA in an ATP-dependent manner to modulate DNA topology and maintain chromosomes in an underwound state. Negative supercoiling favors strand separation, and DNA replication, transcription, recombination and repair, all of which involve strand separation. Also able to catalyze the interconversion of other topological isomers of dsDNA rings, including catenanes and knotted rings. Type II topoisomerases break and join 2 DNA strands simultaneously in an ATP-dependent manner.</text>
</comment>
<comment type="catalytic activity">
    <reaction evidence="1 10">
        <text>ATP-dependent breakage, passage and rejoining of double-stranded DNA.</text>
        <dbReference type="EC" id="5.6.2.2"/>
    </reaction>
</comment>
<dbReference type="SMART" id="SM00433">
    <property type="entry name" value="TOP2c"/>
    <property type="match status" value="1"/>
</dbReference>
<dbReference type="InterPro" id="IPR013506">
    <property type="entry name" value="Topo_IIA_bsu_dom2"/>
</dbReference>
<dbReference type="CDD" id="cd00822">
    <property type="entry name" value="TopoII_Trans_DNA_gyrase"/>
    <property type="match status" value="1"/>
</dbReference>
<evidence type="ECO:0000256" key="2">
    <source>
        <dbReference type="ARBA" id="ARBA00010708"/>
    </source>
</evidence>
<feature type="site" description="Interaction with DNA" evidence="10">
    <location>
        <position position="470"/>
    </location>
</feature>
<dbReference type="GO" id="GO:0005694">
    <property type="term" value="C:chromosome"/>
    <property type="evidence" value="ECO:0007669"/>
    <property type="project" value="InterPro"/>
</dbReference>
<dbReference type="GO" id="GO:0006261">
    <property type="term" value="P:DNA-templated DNA replication"/>
    <property type="evidence" value="ECO:0007669"/>
    <property type="project" value="UniProtKB-UniRule"/>
</dbReference>
<comment type="miscellaneous">
    <text evidence="10">Few gyrases are as efficient as E.coli at forming negative supercoils. Not all organisms have 2 type II topoisomerases; in organisms with a single type II topoisomerase this enzyme also has to decatenate newly replicated chromosomes.</text>
</comment>
<dbReference type="Pfam" id="PF00204">
    <property type="entry name" value="DNA_gyraseB"/>
    <property type="match status" value="1"/>
</dbReference>
<dbReference type="InterPro" id="IPR018522">
    <property type="entry name" value="TopoIIA_CS"/>
</dbReference>
<dbReference type="HAMAP" id="MF_01898">
    <property type="entry name" value="GyrB"/>
    <property type="match status" value="1"/>
</dbReference>
<dbReference type="NCBIfam" id="TIGR01059">
    <property type="entry name" value="gyrB"/>
    <property type="match status" value="1"/>
</dbReference>
<feature type="binding site" evidence="10">
    <location>
        <position position="515"/>
    </location>
    <ligand>
        <name>Mg(2+)</name>
        <dbReference type="ChEBI" id="CHEBI:18420"/>
        <label>1</label>
        <note>catalytic</note>
    </ligand>
</feature>
<dbReference type="STRING" id="410358.Mlab_0412"/>
<dbReference type="SMART" id="SM00387">
    <property type="entry name" value="HATPase_c"/>
    <property type="match status" value="1"/>
</dbReference>
<comment type="cofactor">
    <cofactor evidence="10">
        <name>Mg(2+)</name>
        <dbReference type="ChEBI" id="CHEBI:18420"/>
    </cofactor>
    <cofactor evidence="10">
        <name>Mn(2+)</name>
        <dbReference type="ChEBI" id="CHEBI:29035"/>
    </cofactor>
    <cofactor evidence="10">
        <name>Ca(2+)</name>
        <dbReference type="ChEBI" id="CHEBI:29108"/>
    </cofactor>
    <text evidence="10">Binds two Mg(2+) per subunit. The magnesium ions form salt bridges with both the protein and the DNA. Can also accept other divalent metal cations, such as Mn(2+) or Ca(2+).</text>
</comment>
<dbReference type="InterPro" id="IPR002288">
    <property type="entry name" value="DNA_gyrase_B_C"/>
</dbReference>
<keyword evidence="9 10" id="KW-0413">Isomerase</keyword>
<name>A2SQI2_METLZ</name>